<dbReference type="EMBL" id="JBEAFC010000006">
    <property type="protein sequence ID" value="KAL1552660.1"/>
    <property type="molecule type" value="Genomic_DNA"/>
</dbReference>
<evidence type="ECO:0000256" key="4">
    <source>
        <dbReference type="ARBA" id="ARBA00023136"/>
    </source>
</evidence>
<proteinExistence type="predicted"/>
<keyword evidence="4" id="KW-0472">Membrane</keyword>
<evidence type="ECO:0000313" key="7">
    <source>
        <dbReference type="Proteomes" id="UP001567538"/>
    </source>
</evidence>
<sequence length="170" mass="19483">MAVPTCGVVIFVGYATLRPKVPQVSVTRAQMDTIYFDQSSLMMLHATIVIKAENDNTRAHARFYDMSYTLSFRSQKIAILMADPFDVRPNRSLELNFVVPSQSIPLNPEEVNAINWSLDRKVVDLDLRGMSRTRWKVWLIGSIKYVLHLDCQLHLPIDQTTIYPHCTSKK</sequence>
<comment type="caution">
    <text evidence="6">The sequence shown here is derived from an EMBL/GenBank/DDBJ whole genome shotgun (WGS) entry which is preliminary data.</text>
</comment>
<evidence type="ECO:0000256" key="3">
    <source>
        <dbReference type="ARBA" id="ARBA00022989"/>
    </source>
</evidence>
<keyword evidence="2" id="KW-0812">Transmembrane</keyword>
<dbReference type="InterPro" id="IPR004864">
    <property type="entry name" value="LEA_2"/>
</dbReference>
<feature type="domain" description="Late embryogenesis abundant protein LEA-2 subgroup" evidence="5">
    <location>
        <begin position="50"/>
        <end position="145"/>
    </location>
</feature>
<accession>A0ABD1H882</accession>
<protein>
    <submittedName>
        <fullName evidence="6">NDR1/HIN1-like protein 12</fullName>
    </submittedName>
</protein>
<reference evidence="6 7" key="1">
    <citation type="submission" date="2024-06" db="EMBL/GenBank/DDBJ databases">
        <title>A chromosome level genome sequence of Diviner's sage (Salvia divinorum).</title>
        <authorList>
            <person name="Ford S.A."/>
            <person name="Ro D.-K."/>
            <person name="Ness R.W."/>
            <person name="Phillips M.A."/>
        </authorList>
    </citation>
    <scope>NUCLEOTIDE SEQUENCE [LARGE SCALE GENOMIC DNA]</scope>
    <source>
        <strain evidence="6">SAF-2024a</strain>
        <tissue evidence="6">Leaf</tissue>
    </source>
</reference>
<name>A0ABD1H882_SALDI</name>
<evidence type="ECO:0000313" key="6">
    <source>
        <dbReference type="EMBL" id="KAL1552660.1"/>
    </source>
</evidence>
<gene>
    <name evidence="6" type="ORF">AAHA92_13430</name>
</gene>
<organism evidence="6 7">
    <name type="scientific">Salvia divinorum</name>
    <name type="common">Maria pastora</name>
    <name type="synonym">Diviner's sage</name>
    <dbReference type="NCBI Taxonomy" id="28513"/>
    <lineage>
        <taxon>Eukaryota</taxon>
        <taxon>Viridiplantae</taxon>
        <taxon>Streptophyta</taxon>
        <taxon>Embryophyta</taxon>
        <taxon>Tracheophyta</taxon>
        <taxon>Spermatophyta</taxon>
        <taxon>Magnoliopsida</taxon>
        <taxon>eudicotyledons</taxon>
        <taxon>Gunneridae</taxon>
        <taxon>Pentapetalae</taxon>
        <taxon>asterids</taxon>
        <taxon>lamiids</taxon>
        <taxon>Lamiales</taxon>
        <taxon>Lamiaceae</taxon>
        <taxon>Nepetoideae</taxon>
        <taxon>Mentheae</taxon>
        <taxon>Salviinae</taxon>
        <taxon>Salvia</taxon>
        <taxon>Salvia subgen. Calosphace</taxon>
    </lineage>
</organism>
<keyword evidence="3" id="KW-1133">Transmembrane helix</keyword>
<keyword evidence="7" id="KW-1185">Reference proteome</keyword>
<dbReference type="PANTHER" id="PTHR31234">
    <property type="entry name" value="LATE EMBRYOGENESIS ABUNDANT (LEA) HYDROXYPROLINE-RICH GLYCOPROTEIN FAMILY"/>
    <property type="match status" value="1"/>
</dbReference>
<dbReference type="GO" id="GO:0016020">
    <property type="term" value="C:membrane"/>
    <property type="evidence" value="ECO:0007669"/>
    <property type="project" value="UniProtKB-SubCell"/>
</dbReference>
<dbReference type="Pfam" id="PF03168">
    <property type="entry name" value="LEA_2"/>
    <property type="match status" value="1"/>
</dbReference>
<dbReference type="PANTHER" id="PTHR31234:SF66">
    <property type="entry name" value="LATE EMBRYOGENESIS ABUNDANT PROTEIN"/>
    <property type="match status" value="1"/>
</dbReference>
<dbReference type="InterPro" id="IPR044839">
    <property type="entry name" value="NDR1-like"/>
</dbReference>
<dbReference type="Proteomes" id="UP001567538">
    <property type="component" value="Unassembled WGS sequence"/>
</dbReference>
<evidence type="ECO:0000256" key="1">
    <source>
        <dbReference type="ARBA" id="ARBA00004167"/>
    </source>
</evidence>
<dbReference type="AlphaFoldDB" id="A0ABD1H882"/>
<comment type="subcellular location">
    <subcellularLocation>
        <location evidence="1">Membrane</location>
        <topology evidence="1">Single-pass membrane protein</topology>
    </subcellularLocation>
</comment>
<evidence type="ECO:0000259" key="5">
    <source>
        <dbReference type="Pfam" id="PF03168"/>
    </source>
</evidence>
<evidence type="ECO:0000256" key="2">
    <source>
        <dbReference type="ARBA" id="ARBA00022692"/>
    </source>
</evidence>